<sequence>MNRATFFSSVRSTVICSKLSETQVSGIVALLDACLLQNISDLRQIAYVLATPCIETGMSFEPITENLNYTADGLLRTFPKYFSPADAKIYARQAVRIANRAYGSRMGNGNEASSDGHRYRGRGYVQITGKDNYTKFGRLLGIDLVGNPDLALEQGVAATIATIGMRDGIFTGRRLGDYFGKTTDWVNARRIINGVDRAEDIARYAKAFHSALEGAA</sequence>
<feature type="domain" description="Glycoside hydrolase family 19 catalytic" evidence="1">
    <location>
        <begin position="112"/>
        <end position="157"/>
    </location>
</feature>
<name>A0A7G6RLS4_RHILV</name>
<dbReference type="GO" id="GO:0004568">
    <property type="term" value="F:chitinase activity"/>
    <property type="evidence" value="ECO:0007669"/>
    <property type="project" value="InterPro"/>
</dbReference>
<dbReference type="InterPro" id="IPR023346">
    <property type="entry name" value="Lysozyme-like_dom_sf"/>
</dbReference>
<dbReference type="PANTHER" id="PTHR34408:SF1">
    <property type="entry name" value="GLYCOSYL HYDROLASE FAMILY 19 DOMAIN-CONTAINING PROTEIN HI_1415"/>
    <property type="match status" value="1"/>
</dbReference>
<protein>
    <recommendedName>
        <fullName evidence="1">Glycoside hydrolase family 19 catalytic domain-containing protein</fullName>
    </recommendedName>
</protein>
<organism evidence="2 3">
    <name type="scientific">Rhizobium leguminosarum bv. viciae</name>
    <dbReference type="NCBI Taxonomy" id="387"/>
    <lineage>
        <taxon>Bacteria</taxon>
        <taxon>Pseudomonadati</taxon>
        <taxon>Pseudomonadota</taxon>
        <taxon>Alphaproteobacteria</taxon>
        <taxon>Hyphomicrobiales</taxon>
        <taxon>Rhizobiaceae</taxon>
        <taxon>Rhizobium/Agrobacterium group</taxon>
        <taxon>Rhizobium</taxon>
    </lineage>
</organism>
<gene>
    <name evidence="2" type="ORF">HB770_04025</name>
</gene>
<accession>A0A7G6RLS4</accession>
<dbReference type="Pfam" id="PF00182">
    <property type="entry name" value="Glyco_hydro_19"/>
    <property type="match status" value="1"/>
</dbReference>
<dbReference type="AlphaFoldDB" id="A0A7G6RLS4"/>
<evidence type="ECO:0000313" key="2">
    <source>
        <dbReference type="EMBL" id="QND43206.1"/>
    </source>
</evidence>
<reference evidence="3" key="1">
    <citation type="journal article" date="2020" name="Mol. Plant Microbe">
        <title>Rhizobial microsymbionts of the narrowly endemic Oxytropis species growing in Kamchatka are characterized by significant genetic diversity and possess a set of genes that are associated with T3SS and T6SS secretion systems and can affect the development of symbiosis.</title>
        <authorList>
            <person name="Safronova V."/>
            <person name="Guro P."/>
            <person name="Sazanova A."/>
            <person name="Kuznetsova I."/>
            <person name="Belimov A."/>
            <person name="Yakubov V."/>
            <person name="Chirak E."/>
            <person name="Afonin A."/>
            <person name="Gogolev Y."/>
            <person name="Andronov E."/>
            <person name="Tikhonovich I."/>
        </authorList>
    </citation>
    <scope>NUCLEOTIDE SEQUENCE [LARGE SCALE GENOMIC DNA]</scope>
    <source>
        <strain evidence="3">RCAM0610</strain>
    </source>
</reference>
<evidence type="ECO:0000313" key="3">
    <source>
        <dbReference type="Proteomes" id="UP000515518"/>
    </source>
</evidence>
<dbReference type="InterPro" id="IPR000726">
    <property type="entry name" value="Glyco_hydro_19_cat"/>
</dbReference>
<evidence type="ECO:0000259" key="1">
    <source>
        <dbReference type="Pfam" id="PF00182"/>
    </source>
</evidence>
<proteinExistence type="predicted"/>
<dbReference type="PANTHER" id="PTHR34408">
    <property type="entry name" value="FAMILY PROTEIN, PUTATIVE-RELATED"/>
    <property type="match status" value="1"/>
</dbReference>
<dbReference type="GO" id="GO:0016998">
    <property type="term" value="P:cell wall macromolecule catabolic process"/>
    <property type="evidence" value="ECO:0007669"/>
    <property type="project" value="InterPro"/>
</dbReference>
<dbReference type="Proteomes" id="UP000515518">
    <property type="component" value="Chromosome"/>
</dbReference>
<dbReference type="Gene3D" id="1.10.530.10">
    <property type="match status" value="1"/>
</dbReference>
<dbReference type="EMBL" id="CP050549">
    <property type="protein sequence ID" value="QND43206.1"/>
    <property type="molecule type" value="Genomic_DNA"/>
</dbReference>
<dbReference type="SUPFAM" id="SSF53955">
    <property type="entry name" value="Lysozyme-like"/>
    <property type="match status" value="1"/>
</dbReference>
<dbReference type="InterPro" id="IPR052354">
    <property type="entry name" value="Cell_Wall_Dynamics_Protein"/>
</dbReference>
<dbReference type="GO" id="GO:0006032">
    <property type="term" value="P:chitin catabolic process"/>
    <property type="evidence" value="ECO:0007669"/>
    <property type="project" value="InterPro"/>
</dbReference>